<dbReference type="AlphaFoldDB" id="A0AAV3R8N1"/>
<dbReference type="InterPro" id="IPR044730">
    <property type="entry name" value="RNase_H-like_dom_plant"/>
</dbReference>
<evidence type="ECO:0000313" key="2">
    <source>
        <dbReference type="EMBL" id="GAA0172759.1"/>
    </source>
</evidence>
<protein>
    <recommendedName>
        <fullName evidence="1">RNase H type-1 domain-containing protein</fullName>
    </recommendedName>
</protein>
<dbReference type="GO" id="GO:0003676">
    <property type="term" value="F:nucleic acid binding"/>
    <property type="evidence" value="ECO:0007669"/>
    <property type="project" value="InterPro"/>
</dbReference>
<dbReference type="InterPro" id="IPR053151">
    <property type="entry name" value="RNase_H-like"/>
</dbReference>
<dbReference type="EMBL" id="BAABME010008273">
    <property type="protein sequence ID" value="GAA0172759.1"/>
    <property type="molecule type" value="Genomic_DNA"/>
</dbReference>
<dbReference type="InterPro" id="IPR036397">
    <property type="entry name" value="RNaseH_sf"/>
</dbReference>
<evidence type="ECO:0000313" key="3">
    <source>
        <dbReference type="Proteomes" id="UP001454036"/>
    </source>
</evidence>
<dbReference type="Pfam" id="PF13456">
    <property type="entry name" value="RVT_3"/>
    <property type="match status" value="1"/>
</dbReference>
<dbReference type="InterPro" id="IPR002156">
    <property type="entry name" value="RNaseH_domain"/>
</dbReference>
<dbReference type="GO" id="GO:0004523">
    <property type="term" value="F:RNA-DNA hybrid ribonuclease activity"/>
    <property type="evidence" value="ECO:0007669"/>
    <property type="project" value="InterPro"/>
</dbReference>
<dbReference type="CDD" id="cd06222">
    <property type="entry name" value="RNase_H_like"/>
    <property type="match status" value="1"/>
</dbReference>
<gene>
    <name evidence="2" type="ORF">LIER_26518</name>
</gene>
<dbReference type="PANTHER" id="PTHR47723:SF19">
    <property type="entry name" value="POLYNUCLEOTIDYL TRANSFERASE, RIBONUCLEASE H-LIKE SUPERFAMILY PROTEIN"/>
    <property type="match status" value="1"/>
</dbReference>
<accession>A0AAV3R8N1</accession>
<keyword evidence="3" id="KW-1185">Reference proteome</keyword>
<organism evidence="2 3">
    <name type="scientific">Lithospermum erythrorhizon</name>
    <name type="common">Purple gromwell</name>
    <name type="synonym">Lithospermum officinale var. erythrorhizon</name>
    <dbReference type="NCBI Taxonomy" id="34254"/>
    <lineage>
        <taxon>Eukaryota</taxon>
        <taxon>Viridiplantae</taxon>
        <taxon>Streptophyta</taxon>
        <taxon>Embryophyta</taxon>
        <taxon>Tracheophyta</taxon>
        <taxon>Spermatophyta</taxon>
        <taxon>Magnoliopsida</taxon>
        <taxon>eudicotyledons</taxon>
        <taxon>Gunneridae</taxon>
        <taxon>Pentapetalae</taxon>
        <taxon>asterids</taxon>
        <taxon>lamiids</taxon>
        <taxon>Boraginales</taxon>
        <taxon>Boraginaceae</taxon>
        <taxon>Boraginoideae</taxon>
        <taxon>Lithospermeae</taxon>
        <taxon>Lithospermum</taxon>
    </lineage>
</organism>
<proteinExistence type="predicted"/>
<dbReference type="PANTHER" id="PTHR47723">
    <property type="entry name" value="OS05G0353850 PROTEIN"/>
    <property type="match status" value="1"/>
</dbReference>
<sequence>MNLALLAKQGWRLINGEASLLYKILNGHYFKIRAKLESNPSFGWRSILEGRKVLMEGVRWRVGDGKRIDVWKDPWVPRPGNFRLFGGGNRGVRMVSQLITNGGLVWTSFREWWLATITLLGKQDQQELIPLLHALYGNLGSIGMISFSMRKGANFIIYGEQAFGWLGSTRKHGGNRQGNRFENHKGRPWGSEVAAVSYSSLIAKSLTMRMGLEFAWKNNWRRVIMESDCKKLVQCLNNEHRTPNELQLIIADTTYLPCHMEVQFQHTSRVSNNVAHSVAHWDYGGLMEMHWLHYPPRWLSTALDEDIS</sequence>
<feature type="domain" description="RNase H type-1" evidence="1">
    <location>
        <begin position="195"/>
        <end position="281"/>
    </location>
</feature>
<comment type="caution">
    <text evidence="2">The sequence shown here is derived from an EMBL/GenBank/DDBJ whole genome shotgun (WGS) entry which is preliminary data.</text>
</comment>
<dbReference type="Gene3D" id="3.30.420.10">
    <property type="entry name" value="Ribonuclease H-like superfamily/Ribonuclease H"/>
    <property type="match status" value="1"/>
</dbReference>
<evidence type="ECO:0000259" key="1">
    <source>
        <dbReference type="Pfam" id="PF13456"/>
    </source>
</evidence>
<name>A0AAV3R8N1_LITER</name>
<reference evidence="2 3" key="1">
    <citation type="submission" date="2024-01" db="EMBL/GenBank/DDBJ databases">
        <title>The complete chloroplast genome sequence of Lithospermum erythrorhizon: insights into the phylogenetic relationship among Boraginaceae species and the maternal lineages of purple gromwells.</title>
        <authorList>
            <person name="Okada T."/>
            <person name="Watanabe K."/>
        </authorList>
    </citation>
    <scope>NUCLEOTIDE SEQUENCE [LARGE SCALE GENOMIC DNA]</scope>
</reference>
<dbReference type="Proteomes" id="UP001454036">
    <property type="component" value="Unassembled WGS sequence"/>
</dbReference>